<feature type="transmembrane region" description="Helical" evidence="1">
    <location>
        <begin position="60"/>
        <end position="78"/>
    </location>
</feature>
<protein>
    <submittedName>
        <fullName evidence="2">Uncharacterized protein</fullName>
    </submittedName>
</protein>
<feature type="transmembrane region" description="Helical" evidence="1">
    <location>
        <begin position="85"/>
        <end position="103"/>
    </location>
</feature>
<gene>
    <name evidence="2" type="ORF">HNR65_000123</name>
</gene>
<dbReference type="RefSeq" id="WP_181549511.1">
    <property type="nucleotide sequence ID" value="NZ_JACDUS010000001.1"/>
</dbReference>
<dbReference type="Proteomes" id="UP000525298">
    <property type="component" value="Unassembled WGS sequence"/>
</dbReference>
<keyword evidence="1" id="KW-0812">Transmembrane</keyword>
<feature type="transmembrane region" description="Helical" evidence="1">
    <location>
        <begin position="12"/>
        <end position="40"/>
    </location>
</feature>
<keyword evidence="3" id="KW-1185">Reference proteome</keyword>
<comment type="caution">
    <text evidence="2">The sequence shown here is derived from an EMBL/GenBank/DDBJ whole genome shotgun (WGS) entry which is preliminary data.</text>
</comment>
<sequence length="143" mass="15443">MSPAQPKTRRSIWVWLISIFYLGFGVSGMMTVAMVLILLYRGGAGPEEANSMKTLLQASLWGILPAANIAGAVSLFLMRRIAFPIFTGLLIARLALPLFPGPSSPPGFSGTTADMIGGYVLGYGILIAVCIYIYRLRQTGMLR</sequence>
<proteinExistence type="predicted"/>
<keyword evidence="1" id="KW-0472">Membrane</keyword>
<evidence type="ECO:0000313" key="2">
    <source>
        <dbReference type="EMBL" id="MBA2879816.1"/>
    </source>
</evidence>
<evidence type="ECO:0000313" key="3">
    <source>
        <dbReference type="Proteomes" id="UP000525298"/>
    </source>
</evidence>
<organism evidence="2 3">
    <name type="scientific">Desulfosalsimonas propionicica</name>
    <dbReference type="NCBI Taxonomy" id="332175"/>
    <lineage>
        <taxon>Bacteria</taxon>
        <taxon>Pseudomonadati</taxon>
        <taxon>Thermodesulfobacteriota</taxon>
        <taxon>Desulfobacteria</taxon>
        <taxon>Desulfobacterales</taxon>
        <taxon>Desulfosalsimonadaceae</taxon>
        <taxon>Desulfosalsimonas</taxon>
    </lineage>
</organism>
<feature type="transmembrane region" description="Helical" evidence="1">
    <location>
        <begin position="115"/>
        <end position="134"/>
    </location>
</feature>
<keyword evidence="1" id="KW-1133">Transmembrane helix</keyword>
<reference evidence="2 3" key="1">
    <citation type="submission" date="2020-07" db="EMBL/GenBank/DDBJ databases">
        <title>Genomic Encyclopedia of Type Strains, Phase IV (KMG-IV): sequencing the most valuable type-strain genomes for metagenomic binning, comparative biology and taxonomic classification.</title>
        <authorList>
            <person name="Goeker M."/>
        </authorList>
    </citation>
    <scope>NUCLEOTIDE SEQUENCE [LARGE SCALE GENOMIC DNA]</scope>
    <source>
        <strain evidence="2 3">DSM 17721</strain>
    </source>
</reference>
<dbReference type="AlphaFoldDB" id="A0A7W0HJ78"/>
<name>A0A7W0HJ78_9BACT</name>
<evidence type="ECO:0000256" key="1">
    <source>
        <dbReference type="SAM" id="Phobius"/>
    </source>
</evidence>
<accession>A0A7W0HJ78</accession>
<dbReference type="EMBL" id="JACDUS010000001">
    <property type="protein sequence ID" value="MBA2879816.1"/>
    <property type="molecule type" value="Genomic_DNA"/>
</dbReference>